<evidence type="ECO:0000256" key="2">
    <source>
        <dbReference type="ARBA" id="ARBA00004691"/>
    </source>
</evidence>
<dbReference type="HAMAP" id="MF_02089">
    <property type="entry name" value="QueH"/>
    <property type="match status" value="1"/>
</dbReference>
<keyword evidence="13 17" id="KW-1015">Disulfide bond</keyword>
<feature type="disulfide bond" description="Redox-active" evidence="17">
    <location>
        <begin position="192"/>
        <end position="194"/>
    </location>
</feature>
<evidence type="ECO:0000256" key="8">
    <source>
        <dbReference type="ARBA" id="ARBA00022723"/>
    </source>
</evidence>
<dbReference type="AlphaFoldDB" id="A0A9D2TA61"/>
<feature type="binding site" evidence="17">
    <location>
        <position position="110"/>
    </location>
    <ligand>
        <name>[4Fe-4S] cluster</name>
        <dbReference type="ChEBI" id="CHEBI:49883"/>
    </ligand>
</feature>
<reference evidence="18" key="1">
    <citation type="journal article" date="2021" name="PeerJ">
        <title>Extensive microbial diversity within the chicken gut microbiome revealed by metagenomics and culture.</title>
        <authorList>
            <person name="Gilroy R."/>
            <person name="Ravi A."/>
            <person name="Getino M."/>
            <person name="Pursley I."/>
            <person name="Horton D.L."/>
            <person name="Alikhan N.F."/>
            <person name="Baker D."/>
            <person name="Gharbi K."/>
            <person name="Hall N."/>
            <person name="Watson M."/>
            <person name="Adriaenssens E.M."/>
            <person name="Foster-Nyarko E."/>
            <person name="Jarju S."/>
            <person name="Secka A."/>
            <person name="Antonio M."/>
            <person name="Oren A."/>
            <person name="Chaudhuri R.R."/>
            <person name="La Ragione R."/>
            <person name="Hildebrand F."/>
            <person name="Pallen M.J."/>
        </authorList>
    </citation>
    <scope>NUCLEOTIDE SEQUENCE</scope>
    <source>
        <strain evidence="18">ChiSjej3B21-8574</strain>
    </source>
</reference>
<evidence type="ECO:0000256" key="12">
    <source>
        <dbReference type="ARBA" id="ARBA00023014"/>
    </source>
</evidence>
<comment type="caution">
    <text evidence="18">The sequence shown here is derived from an EMBL/GenBank/DDBJ whole genome shotgun (WGS) entry which is preliminary data.</text>
</comment>
<comment type="function">
    <text evidence="1 17">Catalyzes the conversion of epoxyqueuosine (oQ) to queuosine (Q), which is a hypermodified base found in the wobble positions of tRNA(Asp), tRNA(Asn), tRNA(His) and tRNA(Tyr).</text>
</comment>
<keyword evidence="14 17" id="KW-0676">Redox-active center</keyword>
<keyword evidence="10 17" id="KW-0560">Oxidoreductase</keyword>
<dbReference type="EC" id="1.17.99.6" evidence="4 17"/>
<dbReference type="Proteomes" id="UP000823904">
    <property type="component" value="Unassembled WGS sequence"/>
</dbReference>
<evidence type="ECO:0000313" key="18">
    <source>
        <dbReference type="EMBL" id="HJC50986.1"/>
    </source>
</evidence>
<keyword evidence="9 17" id="KW-0671">Queuosine biosynthesis</keyword>
<keyword evidence="8 17" id="KW-0479">Metal-binding</keyword>
<evidence type="ECO:0000256" key="3">
    <source>
        <dbReference type="ARBA" id="ARBA00008207"/>
    </source>
</evidence>
<feature type="binding site" evidence="17">
    <location>
        <position position="30"/>
    </location>
    <ligand>
        <name>[4Fe-4S] cluster</name>
        <dbReference type="ChEBI" id="CHEBI:49883"/>
    </ligand>
</feature>
<evidence type="ECO:0000256" key="7">
    <source>
        <dbReference type="ARBA" id="ARBA00022694"/>
    </source>
</evidence>
<comment type="catalytic activity">
    <reaction evidence="16 17">
        <text>epoxyqueuosine(34) in tRNA + AH2 = queuosine(34) in tRNA + A + H2O</text>
        <dbReference type="Rhea" id="RHEA:32159"/>
        <dbReference type="Rhea" id="RHEA-COMP:18571"/>
        <dbReference type="Rhea" id="RHEA-COMP:18582"/>
        <dbReference type="ChEBI" id="CHEBI:13193"/>
        <dbReference type="ChEBI" id="CHEBI:15377"/>
        <dbReference type="ChEBI" id="CHEBI:17499"/>
        <dbReference type="ChEBI" id="CHEBI:194431"/>
        <dbReference type="ChEBI" id="CHEBI:194443"/>
        <dbReference type="EC" id="1.17.99.6"/>
    </reaction>
</comment>
<evidence type="ECO:0000256" key="11">
    <source>
        <dbReference type="ARBA" id="ARBA00023004"/>
    </source>
</evidence>
<keyword evidence="7 17" id="KW-0819">tRNA processing</keyword>
<reference evidence="18" key="2">
    <citation type="submission" date="2021-04" db="EMBL/GenBank/DDBJ databases">
        <authorList>
            <person name="Gilroy R."/>
        </authorList>
    </citation>
    <scope>NUCLEOTIDE SEQUENCE</scope>
    <source>
        <strain evidence="18">ChiSjej3B21-8574</strain>
    </source>
</reference>
<comment type="pathway">
    <text evidence="2 17">tRNA modification; tRNA-queuosine biosynthesis.</text>
</comment>
<keyword evidence="6 17" id="KW-0004">4Fe-4S</keyword>
<dbReference type="InterPro" id="IPR003828">
    <property type="entry name" value="QueH"/>
</dbReference>
<evidence type="ECO:0000256" key="5">
    <source>
        <dbReference type="ARBA" id="ARBA00016895"/>
    </source>
</evidence>
<proteinExistence type="inferred from homology"/>
<evidence type="ECO:0000256" key="17">
    <source>
        <dbReference type="HAMAP-Rule" id="MF_02089"/>
    </source>
</evidence>
<name>A0A9D2TA61_9FIRM</name>
<dbReference type="GO" id="GO:0046872">
    <property type="term" value="F:metal ion binding"/>
    <property type="evidence" value="ECO:0007669"/>
    <property type="project" value="UniProtKB-KW"/>
</dbReference>
<dbReference type="GO" id="GO:0051539">
    <property type="term" value="F:4 iron, 4 sulfur cluster binding"/>
    <property type="evidence" value="ECO:0007669"/>
    <property type="project" value="UniProtKB-UniRule"/>
</dbReference>
<feature type="binding site" evidence="17">
    <location>
        <position position="29"/>
    </location>
    <ligand>
        <name>[4Fe-4S] cluster</name>
        <dbReference type="ChEBI" id="CHEBI:49883"/>
    </ligand>
</feature>
<evidence type="ECO:0000256" key="13">
    <source>
        <dbReference type="ARBA" id="ARBA00023157"/>
    </source>
</evidence>
<evidence type="ECO:0000256" key="15">
    <source>
        <dbReference type="ARBA" id="ARBA00031446"/>
    </source>
</evidence>
<accession>A0A9D2TA61</accession>
<evidence type="ECO:0000256" key="10">
    <source>
        <dbReference type="ARBA" id="ARBA00023002"/>
    </source>
</evidence>
<evidence type="ECO:0000256" key="6">
    <source>
        <dbReference type="ARBA" id="ARBA00022485"/>
    </source>
</evidence>
<evidence type="ECO:0000313" key="19">
    <source>
        <dbReference type="Proteomes" id="UP000823904"/>
    </source>
</evidence>
<dbReference type="PANTHER" id="PTHR36701">
    <property type="entry name" value="EPOXYQUEUOSINE REDUCTASE QUEH"/>
    <property type="match status" value="1"/>
</dbReference>
<keyword evidence="12 17" id="KW-0411">Iron-sulfur</keyword>
<comment type="similarity">
    <text evidence="3 17">Belongs to the QueH family.</text>
</comment>
<sequence>MNKINYQKKLDQVIGEIGDSRPKLLLHSCCAPCSSYVLEYLSEYFQITVFYYNPNIDSAQEYEKRVGEQQRLIREMNLDGIRVIDGGYDPEVFYRAVRGYEKEPEGGERCRKCYRLRLQETARRAAEGRFDYFTTTLTISPLKNARWLNEIGQEEGEKYGVPFLPSDFKKKGGYQRSIQLSKEYSLYRQNFCGCIFSKNESLKRQRILAEQNAAAEES</sequence>
<dbReference type="GO" id="GO:0052693">
    <property type="term" value="F:epoxyqueuosine reductase activity"/>
    <property type="evidence" value="ECO:0007669"/>
    <property type="project" value="UniProtKB-UniRule"/>
</dbReference>
<protein>
    <recommendedName>
        <fullName evidence="5 17">Epoxyqueuosine reductase QueH</fullName>
        <ecNumber evidence="4 17">1.17.99.6</ecNumber>
    </recommendedName>
    <alternativeName>
        <fullName evidence="15 17">Queuosine biosynthesis protein QueH</fullName>
    </alternativeName>
</protein>
<evidence type="ECO:0000256" key="14">
    <source>
        <dbReference type="ARBA" id="ARBA00023284"/>
    </source>
</evidence>
<dbReference type="Pfam" id="PF02677">
    <property type="entry name" value="QueH"/>
    <property type="match status" value="1"/>
</dbReference>
<gene>
    <name evidence="17" type="primary">queH</name>
    <name evidence="18" type="ORF">H9754_10570</name>
</gene>
<dbReference type="EMBL" id="DWWD01000042">
    <property type="protein sequence ID" value="HJC50986.1"/>
    <property type="molecule type" value="Genomic_DNA"/>
</dbReference>
<feature type="binding site" evidence="17">
    <location>
        <position position="113"/>
    </location>
    <ligand>
        <name>[4Fe-4S] cluster</name>
        <dbReference type="ChEBI" id="CHEBI:49883"/>
    </ligand>
</feature>
<evidence type="ECO:0000256" key="9">
    <source>
        <dbReference type="ARBA" id="ARBA00022785"/>
    </source>
</evidence>
<organism evidence="18 19">
    <name type="scientific">Candidatus Anaerostipes avistercoris</name>
    <dbReference type="NCBI Taxonomy" id="2838462"/>
    <lineage>
        <taxon>Bacteria</taxon>
        <taxon>Bacillati</taxon>
        <taxon>Bacillota</taxon>
        <taxon>Clostridia</taxon>
        <taxon>Lachnospirales</taxon>
        <taxon>Lachnospiraceae</taxon>
        <taxon>Anaerostipes</taxon>
    </lineage>
</organism>
<dbReference type="GO" id="GO:0008616">
    <property type="term" value="P:tRNA queuosine(34) biosynthetic process"/>
    <property type="evidence" value="ECO:0007669"/>
    <property type="project" value="UniProtKB-UniRule"/>
</dbReference>
<evidence type="ECO:0000256" key="4">
    <source>
        <dbReference type="ARBA" id="ARBA00012622"/>
    </source>
</evidence>
<evidence type="ECO:0000256" key="1">
    <source>
        <dbReference type="ARBA" id="ARBA00002268"/>
    </source>
</evidence>
<dbReference type="PANTHER" id="PTHR36701:SF1">
    <property type="entry name" value="EPOXYQUEUOSINE REDUCTASE QUEH"/>
    <property type="match status" value="1"/>
</dbReference>
<evidence type="ECO:0000256" key="16">
    <source>
        <dbReference type="ARBA" id="ARBA00047415"/>
    </source>
</evidence>
<keyword evidence="11 17" id="KW-0408">Iron</keyword>